<protein>
    <recommendedName>
        <fullName evidence="2">Gfo/Idh/MocA-like oxidoreductase C-terminal domain-containing protein</fullName>
    </recommendedName>
</protein>
<evidence type="ECO:0000313" key="1">
    <source>
        <dbReference type="EMBL" id="GAH48311.1"/>
    </source>
</evidence>
<sequence>ADLKHYLIEIHKFDKVEEIIKVKREMGGHGGGDTGLMSQFIRILRGKLEKDGMTMVEASLESHIMAFAAEIAREKGIVVNLDKLRREASFEKKKNYS</sequence>
<accession>X1FRJ5</accession>
<feature type="non-terminal residue" evidence="1">
    <location>
        <position position="1"/>
    </location>
</feature>
<evidence type="ECO:0008006" key="2">
    <source>
        <dbReference type="Google" id="ProtNLM"/>
    </source>
</evidence>
<dbReference type="AlphaFoldDB" id="X1FRJ5"/>
<proteinExistence type="predicted"/>
<dbReference type="EMBL" id="BARU01020325">
    <property type="protein sequence ID" value="GAH48311.1"/>
    <property type="molecule type" value="Genomic_DNA"/>
</dbReference>
<reference evidence="1" key="1">
    <citation type="journal article" date="2014" name="Front. Microbiol.">
        <title>High frequency of phylogenetically diverse reductive dehalogenase-homologous genes in deep subseafloor sedimentary metagenomes.</title>
        <authorList>
            <person name="Kawai M."/>
            <person name="Futagami T."/>
            <person name="Toyoda A."/>
            <person name="Takaki Y."/>
            <person name="Nishi S."/>
            <person name="Hori S."/>
            <person name="Arai W."/>
            <person name="Tsubouchi T."/>
            <person name="Morono Y."/>
            <person name="Uchiyama I."/>
            <person name="Ito T."/>
            <person name="Fujiyama A."/>
            <person name="Inagaki F."/>
            <person name="Takami H."/>
        </authorList>
    </citation>
    <scope>NUCLEOTIDE SEQUENCE</scope>
    <source>
        <strain evidence="1">Expedition CK06-06</strain>
    </source>
</reference>
<comment type="caution">
    <text evidence="1">The sequence shown here is derived from an EMBL/GenBank/DDBJ whole genome shotgun (WGS) entry which is preliminary data.</text>
</comment>
<organism evidence="1">
    <name type="scientific">marine sediment metagenome</name>
    <dbReference type="NCBI Taxonomy" id="412755"/>
    <lineage>
        <taxon>unclassified sequences</taxon>
        <taxon>metagenomes</taxon>
        <taxon>ecological metagenomes</taxon>
    </lineage>
</organism>
<gene>
    <name evidence="1" type="ORF">S03H2_33394</name>
</gene>
<name>X1FRJ5_9ZZZZ</name>